<dbReference type="EMBL" id="JANPWB010000012">
    <property type="protein sequence ID" value="KAJ1119682.1"/>
    <property type="molecule type" value="Genomic_DNA"/>
</dbReference>
<evidence type="ECO:0000256" key="10">
    <source>
        <dbReference type="SAM" id="Phobius"/>
    </source>
</evidence>
<dbReference type="Pfam" id="PF00822">
    <property type="entry name" value="PMP22_Claudin"/>
    <property type="match status" value="1"/>
</dbReference>
<reference evidence="11" key="1">
    <citation type="journal article" date="2022" name="bioRxiv">
        <title>Sequencing and chromosome-scale assembly of the giantPleurodeles waltlgenome.</title>
        <authorList>
            <person name="Brown T."/>
            <person name="Elewa A."/>
            <person name="Iarovenko S."/>
            <person name="Subramanian E."/>
            <person name="Araus A.J."/>
            <person name="Petzold A."/>
            <person name="Susuki M."/>
            <person name="Suzuki K.-i.T."/>
            <person name="Hayashi T."/>
            <person name="Toyoda A."/>
            <person name="Oliveira C."/>
            <person name="Osipova E."/>
            <person name="Leigh N.D."/>
            <person name="Simon A."/>
            <person name="Yun M.H."/>
        </authorList>
    </citation>
    <scope>NUCLEOTIDE SEQUENCE</scope>
    <source>
        <strain evidence="11">20211129_DDA</strain>
        <tissue evidence="11">Liver</tissue>
    </source>
</reference>
<evidence type="ECO:0000256" key="6">
    <source>
        <dbReference type="ARBA" id="ARBA00022692"/>
    </source>
</evidence>
<evidence type="ECO:0000256" key="2">
    <source>
        <dbReference type="ARBA" id="ARBA00004651"/>
    </source>
</evidence>
<dbReference type="PANTHER" id="PTHR12002">
    <property type="entry name" value="CLAUDIN"/>
    <property type="match status" value="1"/>
</dbReference>
<organism evidence="11 12">
    <name type="scientific">Pleurodeles waltl</name>
    <name type="common">Iberian ribbed newt</name>
    <dbReference type="NCBI Taxonomy" id="8319"/>
    <lineage>
        <taxon>Eukaryota</taxon>
        <taxon>Metazoa</taxon>
        <taxon>Chordata</taxon>
        <taxon>Craniata</taxon>
        <taxon>Vertebrata</taxon>
        <taxon>Euteleostomi</taxon>
        <taxon>Amphibia</taxon>
        <taxon>Batrachia</taxon>
        <taxon>Caudata</taxon>
        <taxon>Salamandroidea</taxon>
        <taxon>Salamandridae</taxon>
        <taxon>Pleurodelinae</taxon>
        <taxon>Pleurodeles</taxon>
    </lineage>
</organism>
<gene>
    <name evidence="11" type="ORF">NDU88_007867</name>
</gene>
<evidence type="ECO:0000256" key="3">
    <source>
        <dbReference type="ARBA" id="ARBA00008295"/>
    </source>
</evidence>
<dbReference type="PRINTS" id="PR01077">
    <property type="entry name" value="CLAUDIN"/>
</dbReference>
<comment type="caution">
    <text evidence="11">The sequence shown here is derived from an EMBL/GenBank/DDBJ whole genome shotgun (WGS) entry which is preliminary data.</text>
</comment>
<evidence type="ECO:0000256" key="7">
    <source>
        <dbReference type="ARBA" id="ARBA00022949"/>
    </source>
</evidence>
<keyword evidence="5" id="KW-1003">Cell membrane</keyword>
<dbReference type="GO" id="GO:0005198">
    <property type="term" value="F:structural molecule activity"/>
    <property type="evidence" value="ECO:0007669"/>
    <property type="project" value="InterPro"/>
</dbReference>
<comment type="similarity">
    <text evidence="3">Belongs to the claudin family.</text>
</comment>
<feature type="transmembrane region" description="Helical" evidence="10">
    <location>
        <begin position="6"/>
        <end position="27"/>
    </location>
</feature>
<feature type="transmembrane region" description="Helical" evidence="10">
    <location>
        <begin position="127"/>
        <end position="150"/>
    </location>
</feature>
<name>A0AAV7NUI8_PLEWA</name>
<keyword evidence="7" id="KW-0965">Cell junction</keyword>
<keyword evidence="6 10" id="KW-0812">Transmembrane</keyword>
<evidence type="ECO:0000313" key="12">
    <source>
        <dbReference type="Proteomes" id="UP001066276"/>
    </source>
</evidence>
<dbReference type="InterPro" id="IPR006187">
    <property type="entry name" value="Claudin"/>
</dbReference>
<evidence type="ECO:0000256" key="5">
    <source>
        <dbReference type="ARBA" id="ARBA00022475"/>
    </source>
</evidence>
<evidence type="ECO:0000313" key="11">
    <source>
        <dbReference type="EMBL" id="KAJ1119682.1"/>
    </source>
</evidence>
<proteinExistence type="inferred from homology"/>
<evidence type="ECO:0008006" key="13">
    <source>
        <dbReference type="Google" id="ProtNLM"/>
    </source>
</evidence>
<evidence type="ECO:0000256" key="4">
    <source>
        <dbReference type="ARBA" id="ARBA00022427"/>
    </source>
</evidence>
<sequence length="345" mass="38856">MAGCIIHIIGLILGAVAIILTFVVIFMNQWRVTTIVETNPLTVGQRVDGQWINRWEGLWFTCITEADTEMRCDGYGSMVSVTTDIKAARILIPFALVIAIISFIMAIVGILLYFWCCQYGCAKRCLLLTGGIGFMLAAILMVIPVSWIAANITVQVYDLKCKTVQKIEMGEAIFLAWPTILFLLLAGILLCCQSSEEESCQYIAPKQQTSYVECPQERKLSVCEPAPLQQQCTPYTTHLMDSKAVSCEDILPRQQSACAPQKIDTNFSSCEYLPRQHNTYVNQQIDMQSCSSDDIPRRQQKTYLLHQNKRKPLNCEDSALMQQKKCVGHQLQRKASSMHSKSLYI</sequence>
<dbReference type="Gene3D" id="1.20.140.150">
    <property type="match status" value="1"/>
</dbReference>
<keyword evidence="4" id="KW-0796">Tight junction</keyword>
<evidence type="ECO:0000256" key="9">
    <source>
        <dbReference type="ARBA" id="ARBA00023136"/>
    </source>
</evidence>
<accession>A0AAV7NUI8</accession>
<comment type="subcellular location">
    <subcellularLocation>
        <location evidence="1">Cell junction</location>
        <location evidence="1">Tight junction</location>
    </subcellularLocation>
    <subcellularLocation>
        <location evidence="2">Cell membrane</location>
        <topology evidence="2">Multi-pass membrane protein</topology>
    </subcellularLocation>
</comment>
<dbReference type="InterPro" id="IPR004031">
    <property type="entry name" value="PMP22/EMP/MP20/Claudin"/>
</dbReference>
<dbReference type="Proteomes" id="UP001066276">
    <property type="component" value="Chromosome 8"/>
</dbReference>
<keyword evidence="9 10" id="KW-0472">Membrane</keyword>
<feature type="transmembrane region" description="Helical" evidence="10">
    <location>
        <begin position="171"/>
        <end position="190"/>
    </location>
</feature>
<protein>
    <recommendedName>
        <fullName evidence="13">Claudin</fullName>
    </recommendedName>
</protein>
<keyword evidence="8 10" id="KW-1133">Transmembrane helix</keyword>
<feature type="transmembrane region" description="Helical" evidence="10">
    <location>
        <begin position="90"/>
        <end position="115"/>
    </location>
</feature>
<dbReference type="GO" id="GO:0005886">
    <property type="term" value="C:plasma membrane"/>
    <property type="evidence" value="ECO:0007669"/>
    <property type="project" value="UniProtKB-SubCell"/>
</dbReference>
<evidence type="ECO:0000256" key="8">
    <source>
        <dbReference type="ARBA" id="ARBA00022989"/>
    </source>
</evidence>
<dbReference type="AlphaFoldDB" id="A0AAV7NUI8"/>
<dbReference type="GO" id="GO:0005923">
    <property type="term" value="C:bicellular tight junction"/>
    <property type="evidence" value="ECO:0007669"/>
    <property type="project" value="UniProtKB-SubCell"/>
</dbReference>
<keyword evidence="12" id="KW-1185">Reference proteome</keyword>
<evidence type="ECO:0000256" key="1">
    <source>
        <dbReference type="ARBA" id="ARBA00004435"/>
    </source>
</evidence>